<sequence>MEPSLQDYSTSPSLSTLQPQQIPLISYIDGKFQVDKKAISVISKIKEPVAVLSIAGVYRSGKSFLLNQILDRNDGFTTSPSHLPCTKGLWVWSVPMKVSNDNHPDFRLLIVDSEGIGSFSANETYDTQVFSLALLMSSMFIYNSQGSIDDNAITRLGLVTELSKYVKSKLGGLDNQAIFPSFLWVVRDFSLDLQITPKNYLEFALSSEERYTETERNKQQIKASLKQYFRDRDCFTLVRPIHDEKKLQNASKLESYEIRPEFRNQIEKLKQKILDTVAPKELGGRMLNGRIIYQNLQNKNAKAVKTERGSNRVGKHSLRIRIRSSFLFLGKFKACGKRCSIPCWTIT</sequence>
<dbReference type="GO" id="GO:0003924">
    <property type="term" value="F:GTPase activity"/>
    <property type="evidence" value="ECO:0007669"/>
    <property type="project" value="InterPro"/>
</dbReference>
<dbReference type="InterPro" id="IPR030386">
    <property type="entry name" value="G_GB1_RHD3_dom"/>
</dbReference>
<evidence type="ECO:0000256" key="2">
    <source>
        <dbReference type="ARBA" id="ARBA00023134"/>
    </source>
</evidence>
<dbReference type="Pfam" id="PF02263">
    <property type="entry name" value="GBP"/>
    <property type="match status" value="1"/>
</dbReference>
<dbReference type="InParanoid" id="D2V9C6"/>
<dbReference type="PROSITE" id="PS51715">
    <property type="entry name" value="G_GB1_RHD3"/>
    <property type="match status" value="1"/>
</dbReference>
<proteinExistence type="inferred from homology"/>
<gene>
    <name evidence="5" type="ORF">NAEGRDRAFT_65393</name>
</gene>
<dbReference type="KEGG" id="ngr:NAEGRDRAFT_65393"/>
<keyword evidence="2" id="KW-0342">GTP-binding</keyword>
<dbReference type="OrthoDB" id="2135133at2759"/>
<dbReference type="OMA" id="CYNQMGG"/>
<protein>
    <submittedName>
        <fullName evidence="5">Predicted protein</fullName>
    </submittedName>
</protein>
<evidence type="ECO:0000313" key="5">
    <source>
        <dbReference type="EMBL" id="EFC46568.1"/>
    </source>
</evidence>
<accession>D2V9C6</accession>
<evidence type="ECO:0000259" key="4">
    <source>
        <dbReference type="PROSITE" id="PS51715"/>
    </source>
</evidence>
<name>D2V9C6_NAEGR</name>
<dbReference type="VEuPathDB" id="AmoebaDB:NAEGRDRAFT_65393"/>
<reference evidence="5 6" key="1">
    <citation type="journal article" date="2010" name="Cell">
        <title>The genome of Naegleria gruberi illuminates early eukaryotic versatility.</title>
        <authorList>
            <person name="Fritz-Laylin L.K."/>
            <person name="Prochnik S.E."/>
            <person name="Ginger M.L."/>
            <person name="Dacks J.B."/>
            <person name="Carpenter M.L."/>
            <person name="Field M.C."/>
            <person name="Kuo A."/>
            <person name="Paredez A."/>
            <person name="Chapman J."/>
            <person name="Pham J."/>
            <person name="Shu S."/>
            <person name="Neupane R."/>
            <person name="Cipriano M."/>
            <person name="Mancuso J."/>
            <person name="Tu H."/>
            <person name="Salamov A."/>
            <person name="Lindquist E."/>
            <person name="Shapiro H."/>
            <person name="Lucas S."/>
            <person name="Grigoriev I.V."/>
            <person name="Cande W.Z."/>
            <person name="Fulton C."/>
            <person name="Rokhsar D.S."/>
            <person name="Dawson S.C."/>
        </authorList>
    </citation>
    <scope>NUCLEOTIDE SEQUENCE [LARGE SCALE GENOMIC DNA]</scope>
    <source>
        <strain evidence="5 6">NEG-M</strain>
    </source>
</reference>
<feature type="domain" description="GB1/RHD3-type G" evidence="4">
    <location>
        <begin position="46"/>
        <end position="282"/>
    </location>
</feature>
<dbReference type="GO" id="GO:0005525">
    <property type="term" value="F:GTP binding"/>
    <property type="evidence" value="ECO:0007669"/>
    <property type="project" value="UniProtKB-KW"/>
</dbReference>
<keyword evidence="6" id="KW-1185">Reference proteome</keyword>
<dbReference type="InterPro" id="IPR015894">
    <property type="entry name" value="Guanylate-bd_N"/>
</dbReference>
<dbReference type="CDD" id="cd01851">
    <property type="entry name" value="GBP"/>
    <property type="match status" value="1"/>
</dbReference>
<evidence type="ECO:0000256" key="1">
    <source>
        <dbReference type="ARBA" id="ARBA00022741"/>
    </source>
</evidence>
<dbReference type="SUPFAM" id="SSF52540">
    <property type="entry name" value="P-loop containing nucleoside triphosphate hydrolases"/>
    <property type="match status" value="1"/>
</dbReference>
<dbReference type="EMBL" id="GG738858">
    <property type="protein sequence ID" value="EFC46568.1"/>
    <property type="molecule type" value="Genomic_DNA"/>
</dbReference>
<dbReference type="Gene3D" id="3.40.50.300">
    <property type="entry name" value="P-loop containing nucleotide triphosphate hydrolases"/>
    <property type="match status" value="1"/>
</dbReference>
<evidence type="ECO:0000313" key="6">
    <source>
        <dbReference type="Proteomes" id="UP000006671"/>
    </source>
</evidence>
<dbReference type="eggNOG" id="KOG2037">
    <property type="taxonomic scope" value="Eukaryota"/>
</dbReference>
<evidence type="ECO:0000256" key="3">
    <source>
        <dbReference type="PROSITE-ProRule" id="PRU01052"/>
    </source>
</evidence>
<comment type="similarity">
    <text evidence="3">Belongs to the TRAFAC class dynamin-like GTPase superfamily. GB1/RHD3 GTPase family.</text>
</comment>
<dbReference type="RefSeq" id="XP_002679312.1">
    <property type="nucleotide sequence ID" value="XM_002679266.1"/>
</dbReference>
<organism evidence="6">
    <name type="scientific">Naegleria gruberi</name>
    <name type="common">Amoeba</name>
    <dbReference type="NCBI Taxonomy" id="5762"/>
    <lineage>
        <taxon>Eukaryota</taxon>
        <taxon>Discoba</taxon>
        <taxon>Heterolobosea</taxon>
        <taxon>Tetramitia</taxon>
        <taxon>Eutetramitia</taxon>
        <taxon>Vahlkampfiidae</taxon>
        <taxon>Naegleria</taxon>
    </lineage>
</organism>
<dbReference type="Proteomes" id="UP000006671">
    <property type="component" value="Unassembled WGS sequence"/>
</dbReference>
<dbReference type="PANTHER" id="PTHR10751">
    <property type="entry name" value="GUANYLATE BINDING PROTEIN"/>
    <property type="match status" value="1"/>
</dbReference>
<keyword evidence="1" id="KW-0547">Nucleotide-binding</keyword>
<dbReference type="AlphaFoldDB" id="D2V9C6"/>
<dbReference type="GeneID" id="8848649"/>
<dbReference type="InterPro" id="IPR027417">
    <property type="entry name" value="P-loop_NTPase"/>
</dbReference>